<keyword evidence="6" id="KW-0449">Lipoprotein</keyword>
<evidence type="ECO:0000259" key="8">
    <source>
        <dbReference type="PROSITE" id="PS51123"/>
    </source>
</evidence>
<dbReference type="PANTHER" id="PTHR30329:SF21">
    <property type="entry name" value="LIPOPROTEIN YIAD-RELATED"/>
    <property type="match status" value="1"/>
</dbReference>
<gene>
    <name evidence="9" type="ORF">SDC9_132149</name>
</gene>
<organism evidence="9">
    <name type="scientific">bioreactor metagenome</name>
    <dbReference type="NCBI Taxonomy" id="1076179"/>
    <lineage>
        <taxon>unclassified sequences</taxon>
        <taxon>metagenomes</taxon>
        <taxon>ecological metagenomes</taxon>
    </lineage>
</organism>
<dbReference type="EMBL" id="VSSQ01033469">
    <property type="protein sequence ID" value="MPM85072.1"/>
    <property type="molecule type" value="Genomic_DNA"/>
</dbReference>
<dbReference type="InterPro" id="IPR050330">
    <property type="entry name" value="Bact_OuterMem_StrucFunc"/>
</dbReference>
<dbReference type="GO" id="GO:0009279">
    <property type="term" value="C:cell outer membrane"/>
    <property type="evidence" value="ECO:0007669"/>
    <property type="project" value="UniProtKB-SubCell"/>
</dbReference>
<feature type="compositionally biased region" description="Polar residues" evidence="7">
    <location>
        <begin position="54"/>
        <end position="63"/>
    </location>
</feature>
<dbReference type="Pfam" id="PF00691">
    <property type="entry name" value="OmpA"/>
    <property type="match status" value="1"/>
</dbReference>
<evidence type="ECO:0000256" key="3">
    <source>
        <dbReference type="ARBA" id="ARBA00023136"/>
    </source>
</evidence>
<evidence type="ECO:0000256" key="7">
    <source>
        <dbReference type="SAM" id="MobiDB-lite"/>
    </source>
</evidence>
<dbReference type="HAMAP" id="MF_02204">
    <property type="entry name" value="Pal"/>
    <property type="match status" value="1"/>
</dbReference>
<dbReference type="GO" id="GO:0051301">
    <property type="term" value="P:cell division"/>
    <property type="evidence" value="ECO:0007669"/>
    <property type="project" value="InterPro"/>
</dbReference>
<evidence type="ECO:0000256" key="1">
    <source>
        <dbReference type="ARBA" id="ARBA00004442"/>
    </source>
</evidence>
<keyword evidence="3" id="KW-0472">Membrane</keyword>
<evidence type="ECO:0000256" key="4">
    <source>
        <dbReference type="ARBA" id="ARBA00023139"/>
    </source>
</evidence>
<sequence>MMIFSRILGAGLLLGTMVLMSGCESDKPAGAGTIPAAWDEPDGTRVPGSGNAPGWNTASNETPGNWGAGGDVDERTGVRRVNVEGFPVVVYFGYDTDRINASETSKLDQVAGYLKSQPNLVLVIEGHCDERGTEEYNRALGERRAIAVENMMASHGLDLARIRTVSYGEDKPAVAGSGEEAWSKNRRAELWVGTVQ</sequence>
<proteinExistence type="inferred from homology"/>
<dbReference type="PANTHER" id="PTHR30329">
    <property type="entry name" value="STATOR ELEMENT OF FLAGELLAR MOTOR COMPLEX"/>
    <property type="match status" value="1"/>
</dbReference>
<dbReference type="CDD" id="cd07185">
    <property type="entry name" value="OmpA_C-like"/>
    <property type="match status" value="1"/>
</dbReference>
<feature type="domain" description="OmpA-like" evidence="8">
    <location>
        <begin position="79"/>
        <end position="196"/>
    </location>
</feature>
<name>A0A645D8X8_9ZZZZ</name>
<comment type="subcellular location">
    <subcellularLocation>
        <location evidence="1">Cell outer membrane</location>
    </subcellularLocation>
</comment>
<dbReference type="PROSITE" id="PS51257">
    <property type="entry name" value="PROKAR_LIPOPROTEIN"/>
    <property type="match status" value="1"/>
</dbReference>
<evidence type="ECO:0000313" key="9">
    <source>
        <dbReference type="EMBL" id="MPM85072.1"/>
    </source>
</evidence>
<keyword evidence="5" id="KW-0998">Cell outer membrane</keyword>
<dbReference type="AlphaFoldDB" id="A0A645D8X8"/>
<dbReference type="InterPro" id="IPR036737">
    <property type="entry name" value="OmpA-like_sf"/>
</dbReference>
<dbReference type="InterPro" id="IPR039001">
    <property type="entry name" value="Pal"/>
</dbReference>
<evidence type="ECO:0000256" key="6">
    <source>
        <dbReference type="ARBA" id="ARBA00023288"/>
    </source>
</evidence>
<keyword evidence="4" id="KW-0564">Palmitate</keyword>
<feature type="region of interest" description="Disordered" evidence="7">
    <location>
        <begin position="50"/>
        <end position="72"/>
    </location>
</feature>
<dbReference type="InterPro" id="IPR006664">
    <property type="entry name" value="OMP_bac"/>
</dbReference>
<accession>A0A645D8X8</accession>
<dbReference type="InterPro" id="IPR006665">
    <property type="entry name" value="OmpA-like"/>
</dbReference>
<comment type="caution">
    <text evidence="9">The sequence shown here is derived from an EMBL/GenBank/DDBJ whole genome shotgun (WGS) entry which is preliminary data.</text>
</comment>
<dbReference type="SUPFAM" id="SSF103088">
    <property type="entry name" value="OmpA-like"/>
    <property type="match status" value="1"/>
</dbReference>
<dbReference type="Gene3D" id="3.30.1330.60">
    <property type="entry name" value="OmpA-like domain"/>
    <property type="match status" value="1"/>
</dbReference>
<dbReference type="PROSITE" id="PS51123">
    <property type="entry name" value="OMPA_2"/>
    <property type="match status" value="1"/>
</dbReference>
<dbReference type="PRINTS" id="PR01021">
    <property type="entry name" value="OMPADOMAIN"/>
</dbReference>
<protein>
    <recommendedName>
        <fullName evidence="8">OmpA-like domain-containing protein</fullName>
    </recommendedName>
</protein>
<reference evidence="9" key="1">
    <citation type="submission" date="2019-08" db="EMBL/GenBank/DDBJ databases">
        <authorList>
            <person name="Kucharzyk K."/>
            <person name="Murdoch R.W."/>
            <person name="Higgins S."/>
            <person name="Loffler F."/>
        </authorList>
    </citation>
    <scope>NUCLEOTIDE SEQUENCE</scope>
</reference>
<evidence type="ECO:0000256" key="5">
    <source>
        <dbReference type="ARBA" id="ARBA00023237"/>
    </source>
</evidence>
<keyword evidence="2" id="KW-0732">Signal</keyword>
<evidence type="ECO:0000256" key="2">
    <source>
        <dbReference type="ARBA" id="ARBA00022729"/>
    </source>
</evidence>